<evidence type="ECO:0000256" key="1">
    <source>
        <dbReference type="ARBA" id="ARBA00011043"/>
    </source>
</evidence>
<dbReference type="Pfam" id="PF12631">
    <property type="entry name" value="MnmE_helical"/>
    <property type="match status" value="1"/>
</dbReference>
<feature type="binding site" evidence="10">
    <location>
        <begin position="245"/>
        <end position="251"/>
    </location>
    <ligand>
        <name>GTP</name>
        <dbReference type="ChEBI" id="CHEBI:37565"/>
    </ligand>
</feature>
<dbReference type="InterPro" id="IPR027417">
    <property type="entry name" value="P-loop_NTPase"/>
</dbReference>
<dbReference type="RefSeq" id="WP_136131283.1">
    <property type="nucleotide sequence ID" value="NZ_PDKT01000006.1"/>
</dbReference>
<dbReference type="GO" id="GO:0046872">
    <property type="term" value="F:metal ion binding"/>
    <property type="evidence" value="ECO:0007669"/>
    <property type="project" value="UniProtKB-KW"/>
</dbReference>
<comment type="subunit">
    <text evidence="10">Homodimer. Heterotetramer of two MnmE and two MnmG subunits.</text>
</comment>
<dbReference type="Pfam" id="PF10396">
    <property type="entry name" value="TrmE_N"/>
    <property type="match status" value="1"/>
</dbReference>
<feature type="binding site" evidence="10">
    <location>
        <position position="226"/>
    </location>
    <ligand>
        <name>K(+)</name>
        <dbReference type="ChEBI" id="CHEBI:29103"/>
    </ligand>
</feature>
<dbReference type="InterPro" id="IPR018948">
    <property type="entry name" value="GTP-bd_TrmE_N"/>
</dbReference>
<evidence type="ECO:0000256" key="8">
    <source>
        <dbReference type="ARBA" id="ARBA00022958"/>
    </source>
</evidence>
<comment type="caution">
    <text evidence="10">Lacks conserved residue(s) required for the propagation of feature annotation.</text>
</comment>
<dbReference type="Gene3D" id="1.20.120.430">
    <property type="entry name" value="tRNA modification GTPase MnmE domain 2"/>
    <property type="match status" value="1"/>
</dbReference>
<dbReference type="Gene3D" id="3.40.50.300">
    <property type="entry name" value="P-loop containing nucleotide triphosphate hydrolases"/>
    <property type="match status" value="1"/>
</dbReference>
<evidence type="ECO:0000313" key="14">
    <source>
        <dbReference type="Proteomes" id="UP000296153"/>
    </source>
</evidence>
<dbReference type="PANTHER" id="PTHR42714">
    <property type="entry name" value="TRNA MODIFICATION GTPASE GTPBP3"/>
    <property type="match status" value="1"/>
</dbReference>
<comment type="subcellular location">
    <subcellularLocation>
        <location evidence="10">Cytoplasm</location>
    </subcellularLocation>
</comment>
<keyword evidence="6 10" id="KW-0378">Hydrolase</keyword>
<dbReference type="AlphaFoldDB" id="A0A2P5SZC9"/>
<feature type="binding site" evidence="10">
    <location>
        <position position="120"/>
    </location>
    <ligand>
        <name>(6S)-5-formyl-5,6,7,8-tetrahydrofolate</name>
        <dbReference type="ChEBI" id="CHEBI:57457"/>
    </ligand>
</feature>
<dbReference type="FunFam" id="3.30.1360.120:FF:000001">
    <property type="entry name" value="tRNA modification GTPase MnmE"/>
    <property type="match status" value="1"/>
</dbReference>
<comment type="caution">
    <text evidence="13">The sequence shown here is derived from an EMBL/GenBank/DDBJ whole genome shotgun (WGS) entry which is preliminary data.</text>
</comment>
<evidence type="ECO:0000256" key="3">
    <source>
        <dbReference type="ARBA" id="ARBA00022694"/>
    </source>
</evidence>
<dbReference type="InterPro" id="IPR006073">
    <property type="entry name" value="GTP-bd"/>
</dbReference>
<dbReference type="InterPro" id="IPR005225">
    <property type="entry name" value="Small_GTP-bd"/>
</dbReference>
<organism evidence="13 14">
    <name type="scientific">Candidatus Pantoea edessiphila</name>
    <dbReference type="NCBI Taxonomy" id="2044610"/>
    <lineage>
        <taxon>Bacteria</taxon>
        <taxon>Pseudomonadati</taxon>
        <taxon>Pseudomonadota</taxon>
        <taxon>Gammaproteobacteria</taxon>
        <taxon>Enterobacterales</taxon>
        <taxon>Erwiniaceae</taxon>
        <taxon>Pantoea</taxon>
    </lineage>
</organism>
<evidence type="ECO:0000259" key="12">
    <source>
        <dbReference type="PROSITE" id="PS51709"/>
    </source>
</evidence>
<feature type="binding site" evidence="10">
    <location>
        <begin position="270"/>
        <end position="273"/>
    </location>
    <ligand>
        <name>GTP</name>
        <dbReference type="ChEBI" id="CHEBI:37565"/>
    </ligand>
</feature>
<comment type="function">
    <text evidence="10">Exhibits a very high intrinsic GTPase hydrolysis rate. Involved in the addition of a carboxymethylaminomethyl (cmnm) group at the wobble position (U34) of certain tRNAs, forming tRNA-cmnm(5)s(2)U34.</text>
</comment>
<keyword evidence="3 10" id="KW-0819">tRNA processing</keyword>
<dbReference type="EC" id="3.6.-.-" evidence="10"/>
<dbReference type="SUPFAM" id="SSF116878">
    <property type="entry name" value="TrmE connector domain"/>
    <property type="match status" value="1"/>
</dbReference>
<dbReference type="GO" id="GO:0030488">
    <property type="term" value="P:tRNA methylation"/>
    <property type="evidence" value="ECO:0007669"/>
    <property type="project" value="TreeGrafter"/>
</dbReference>
<dbReference type="InterPro" id="IPR031168">
    <property type="entry name" value="G_TrmE"/>
</dbReference>
<feature type="binding site" evidence="10">
    <location>
        <position position="80"/>
    </location>
    <ligand>
        <name>(6S)-5-formyl-5,6,7,8-tetrahydrofolate</name>
        <dbReference type="ChEBI" id="CHEBI:57457"/>
    </ligand>
</feature>
<evidence type="ECO:0000256" key="5">
    <source>
        <dbReference type="ARBA" id="ARBA00022741"/>
    </source>
</evidence>
<evidence type="ECO:0000256" key="2">
    <source>
        <dbReference type="ARBA" id="ARBA00022490"/>
    </source>
</evidence>
<gene>
    <name evidence="10" type="primary">mnmE</name>
    <name evidence="10" type="synonym">trmE</name>
    <name evidence="13" type="ORF">CRV12_03505</name>
</gene>
<keyword evidence="9 10" id="KW-0342">GTP-binding</keyword>
<protein>
    <recommendedName>
        <fullName evidence="10">tRNA modification GTPase MnmE</fullName>
        <ecNumber evidence="10">3.6.-.-</ecNumber>
    </recommendedName>
</protein>
<dbReference type="InterPro" id="IPR027368">
    <property type="entry name" value="MnmE_dom2"/>
</dbReference>
<keyword evidence="5 10" id="KW-0547">Nucleotide-binding</keyword>
<dbReference type="InterPro" id="IPR004520">
    <property type="entry name" value="GTPase_MnmE"/>
</dbReference>
<dbReference type="GO" id="GO:0003924">
    <property type="term" value="F:GTPase activity"/>
    <property type="evidence" value="ECO:0007669"/>
    <property type="project" value="UniProtKB-UniRule"/>
</dbReference>
<evidence type="ECO:0000313" key="13">
    <source>
        <dbReference type="EMBL" id="PPI87660.1"/>
    </source>
</evidence>
<dbReference type="SUPFAM" id="SSF52540">
    <property type="entry name" value="P-loop containing nucleoside triphosphate hydrolases"/>
    <property type="match status" value="1"/>
</dbReference>
<name>A0A2P5SZC9_9GAMM</name>
<dbReference type="GO" id="GO:0005525">
    <property type="term" value="F:GTP binding"/>
    <property type="evidence" value="ECO:0007669"/>
    <property type="project" value="UniProtKB-UniRule"/>
</dbReference>
<feature type="binding site" evidence="10">
    <location>
        <position position="454"/>
    </location>
    <ligand>
        <name>(6S)-5-formyl-5,6,7,8-tetrahydrofolate</name>
        <dbReference type="ChEBI" id="CHEBI:57457"/>
    </ligand>
</feature>
<dbReference type="GO" id="GO:0002098">
    <property type="term" value="P:tRNA wobble uridine modification"/>
    <property type="evidence" value="ECO:0007669"/>
    <property type="project" value="TreeGrafter"/>
</dbReference>
<dbReference type="Proteomes" id="UP000296153">
    <property type="component" value="Unassembled WGS sequence"/>
</dbReference>
<dbReference type="HAMAP" id="MF_00379">
    <property type="entry name" value="GTPase_MnmE"/>
    <property type="match status" value="1"/>
</dbReference>
<dbReference type="InterPro" id="IPR025867">
    <property type="entry name" value="MnmE_helical"/>
</dbReference>
<dbReference type="OrthoDB" id="9805918at2"/>
<feature type="binding site" evidence="10">
    <location>
        <position position="251"/>
    </location>
    <ligand>
        <name>Mg(2+)</name>
        <dbReference type="ChEBI" id="CHEBI:18420"/>
    </ligand>
</feature>
<proteinExistence type="inferred from homology"/>
<feature type="binding site" evidence="10">
    <location>
        <position position="245"/>
    </location>
    <ligand>
        <name>K(+)</name>
        <dbReference type="ChEBI" id="CHEBI:29103"/>
    </ligand>
</feature>
<feature type="domain" description="TrmE-type G" evidence="12">
    <location>
        <begin position="216"/>
        <end position="377"/>
    </location>
</feature>
<dbReference type="PANTHER" id="PTHR42714:SF2">
    <property type="entry name" value="TRNA MODIFICATION GTPASE GTPBP3, MITOCHONDRIAL"/>
    <property type="match status" value="1"/>
</dbReference>
<keyword evidence="2 10" id="KW-0963">Cytoplasm</keyword>
<dbReference type="NCBIfam" id="TIGR00231">
    <property type="entry name" value="small_GTP"/>
    <property type="match status" value="1"/>
</dbReference>
<evidence type="ECO:0000256" key="6">
    <source>
        <dbReference type="ARBA" id="ARBA00022801"/>
    </source>
</evidence>
<feature type="binding site" evidence="10">
    <location>
        <position position="247"/>
    </location>
    <ligand>
        <name>K(+)</name>
        <dbReference type="ChEBI" id="CHEBI:29103"/>
    </ligand>
</feature>
<dbReference type="Gene3D" id="3.30.1360.120">
    <property type="entry name" value="Probable tRNA modification gtpase trme, domain 1"/>
    <property type="match status" value="1"/>
</dbReference>
<dbReference type="InterPro" id="IPR027266">
    <property type="entry name" value="TrmE/GcvT-like"/>
</dbReference>
<keyword evidence="7 10" id="KW-0460">Magnesium</keyword>
<comment type="cofactor">
    <cofactor evidence="10">
        <name>K(+)</name>
        <dbReference type="ChEBI" id="CHEBI:29103"/>
    </cofactor>
    <text evidence="10">Binds 1 potassium ion per subunit.</text>
</comment>
<evidence type="ECO:0000256" key="7">
    <source>
        <dbReference type="ARBA" id="ARBA00022842"/>
    </source>
</evidence>
<feature type="binding site" evidence="10">
    <location>
        <begin position="226"/>
        <end position="231"/>
    </location>
    <ligand>
        <name>GTP</name>
        <dbReference type="ChEBI" id="CHEBI:37565"/>
    </ligand>
</feature>
<feature type="binding site" evidence="10">
    <location>
        <position position="230"/>
    </location>
    <ligand>
        <name>Mg(2+)</name>
        <dbReference type="ChEBI" id="CHEBI:18420"/>
    </ligand>
</feature>
<keyword evidence="4 10" id="KW-0479">Metal-binding</keyword>
<feature type="binding site" evidence="10">
    <location>
        <position position="250"/>
    </location>
    <ligand>
        <name>K(+)</name>
        <dbReference type="ChEBI" id="CHEBI:29103"/>
    </ligand>
</feature>
<keyword evidence="8 10" id="KW-0630">Potassium</keyword>
<dbReference type="PRINTS" id="PR00326">
    <property type="entry name" value="GTP1OBG"/>
</dbReference>
<reference evidence="13 14" key="1">
    <citation type="journal article" date="2018" name="Genome Biol. Evol.">
        <title>Cladogenesis and Genomic Streamlining in Extracellular Endosymbionts of Tropical Stink Bugs.</title>
        <authorList>
            <person name="Otero-Bravo A."/>
            <person name="Goffredi S."/>
            <person name="Sabree Z.L."/>
        </authorList>
    </citation>
    <scope>NUCLEOTIDE SEQUENCE [LARGE SCALE GENOMIC DNA]</scope>
    <source>
        <strain evidence="13 14">SoEE</strain>
    </source>
</reference>
<dbReference type="Pfam" id="PF01926">
    <property type="entry name" value="MMR_HSR1"/>
    <property type="match status" value="1"/>
</dbReference>
<comment type="similarity">
    <text evidence="1 10 11">Belongs to the TRAFAC class TrmE-Era-EngA-EngB-Septin-like GTPase superfamily. TrmE GTPase family.</text>
</comment>
<accession>A0A2P5SZC9</accession>
<feature type="binding site" evidence="10">
    <location>
        <begin position="335"/>
        <end position="338"/>
    </location>
    <ligand>
        <name>GTP</name>
        <dbReference type="ChEBI" id="CHEBI:37565"/>
    </ligand>
</feature>
<dbReference type="PROSITE" id="PS51709">
    <property type="entry name" value="G_TRME"/>
    <property type="match status" value="1"/>
</dbReference>
<dbReference type="NCBIfam" id="TIGR00450">
    <property type="entry name" value="mnmE_trmE_thdF"/>
    <property type="match status" value="1"/>
</dbReference>
<dbReference type="NCBIfam" id="NF003661">
    <property type="entry name" value="PRK05291.1-3"/>
    <property type="match status" value="1"/>
</dbReference>
<dbReference type="GO" id="GO:0005829">
    <property type="term" value="C:cytosol"/>
    <property type="evidence" value="ECO:0007669"/>
    <property type="project" value="TreeGrafter"/>
</dbReference>
<evidence type="ECO:0000256" key="11">
    <source>
        <dbReference type="RuleBase" id="RU003313"/>
    </source>
</evidence>
<evidence type="ECO:0000256" key="10">
    <source>
        <dbReference type="HAMAP-Rule" id="MF_00379"/>
    </source>
</evidence>
<evidence type="ECO:0000256" key="9">
    <source>
        <dbReference type="ARBA" id="ARBA00023134"/>
    </source>
</evidence>
<feature type="binding site" evidence="10">
    <location>
        <position position="23"/>
    </location>
    <ligand>
        <name>(6S)-5-formyl-5,6,7,8-tetrahydrofolate</name>
        <dbReference type="ChEBI" id="CHEBI:57457"/>
    </ligand>
</feature>
<evidence type="ECO:0000256" key="4">
    <source>
        <dbReference type="ARBA" id="ARBA00022723"/>
    </source>
</evidence>
<dbReference type="CDD" id="cd14858">
    <property type="entry name" value="TrmE_N"/>
    <property type="match status" value="1"/>
</dbReference>
<dbReference type="EMBL" id="PDKT01000006">
    <property type="protein sequence ID" value="PPI87660.1"/>
    <property type="molecule type" value="Genomic_DNA"/>
</dbReference>
<sequence>MNQYDTIVAQATPIGTGSIGILRISGVKTVKIAKKILGKLPKPRYAEYLSFKDYEGKTLDKGIALWFPKPHSFTGEDVLELHCHGGPIILDLLLKYIITFSQVRIAKPGEFSERAFLNEKIDLTQAEAIVDLINASSEQSVRSAVNSLQGTFSKHINKIIKDIINLRVYIEAKIDFPDEEIEYISNNNILNQLNSIITDLDQLISEAHQGCLLREGIKIVIAGYPNAGKSSLFNYLSKKENAIVTSIAGTTRDVLHENVNIDGMPLHILDTAGLRNSNDEIEYIGIKKALYEIEQADHVLFMVDGSNTDSKQSVKILSDCLSTLTKKISVTIIRNKADVTGEPLGLIKINGFSIIHLSVLNNIGMNTLFEHLKTTVGFKYNTEGNFIARRRHLQALQIAHDHLIKSNKKLSKNCTDELIAEDLRFSQMELNKITGNFTSNNILNEIFSSFCIGK</sequence>
<dbReference type="CDD" id="cd04164">
    <property type="entry name" value="trmE"/>
    <property type="match status" value="1"/>
</dbReference>